<evidence type="ECO:0000313" key="2">
    <source>
        <dbReference type="EMBL" id="RSH91337.1"/>
    </source>
</evidence>
<name>A0A427YJT7_9TREE</name>
<dbReference type="AlphaFoldDB" id="A0A427YJT7"/>
<feature type="region of interest" description="Disordered" evidence="1">
    <location>
        <begin position="273"/>
        <end position="293"/>
    </location>
</feature>
<dbReference type="OrthoDB" id="39175at2759"/>
<dbReference type="EMBL" id="RSCD01000008">
    <property type="protein sequence ID" value="RSH91337.1"/>
    <property type="molecule type" value="Genomic_DNA"/>
</dbReference>
<evidence type="ECO:0000256" key="1">
    <source>
        <dbReference type="SAM" id="MobiDB-lite"/>
    </source>
</evidence>
<dbReference type="InterPro" id="IPR052780">
    <property type="entry name" value="AAA_Catabolism_Regulators"/>
</dbReference>
<feature type="compositionally biased region" description="Pro residues" evidence="1">
    <location>
        <begin position="279"/>
        <end position="293"/>
    </location>
</feature>
<evidence type="ECO:0008006" key="4">
    <source>
        <dbReference type="Google" id="ProtNLM"/>
    </source>
</evidence>
<evidence type="ECO:0000313" key="3">
    <source>
        <dbReference type="Proteomes" id="UP000279259"/>
    </source>
</evidence>
<sequence length="367" mass="40043">MVSPEETEEDKRNGGGADSASLIQALMELTQIMTNAHDTLYPNRTRTNDLVRQGAYFRFLDSFRRALDSFKSVWEPKRWRDPILKELTWCTYEMVRLYVSSFAFQAHVQRAWMRAEEEAGTTGGAGATGAMTPTSSGLGGATAPLLSMGGHAAGGVQLFPRGSATSPDALFIYASVDAAAEILSICLRLSKQGVLKYLPSRYLTNFVYAGVFSLKSAYSGAQGRGDLAKSRELVDRVCAALVLASPDREHPASRYGQMLRLLSKKLEELSEQSAVPSRFPSPEPEAAPMVPPQPAPNSAWENFIIPTDFPALGTALDTNDSLVPPQTGLEGIEGIDTIFDFDVDVNFNMDGFWDDFTLAEGSGFPFR</sequence>
<organism evidence="2 3">
    <name type="scientific">Saitozyma podzolica</name>
    <dbReference type="NCBI Taxonomy" id="1890683"/>
    <lineage>
        <taxon>Eukaryota</taxon>
        <taxon>Fungi</taxon>
        <taxon>Dikarya</taxon>
        <taxon>Basidiomycota</taxon>
        <taxon>Agaricomycotina</taxon>
        <taxon>Tremellomycetes</taxon>
        <taxon>Tremellales</taxon>
        <taxon>Trimorphomycetaceae</taxon>
        <taxon>Saitozyma</taxon>
    </lineage>
</organism>
<protein>
    <recommendedName>
        <fullName evidence="4">Fungal specific transcription factor</fullName>
    </recommendedName>
</protein>
<keyword evidence="3" id="KW-1185">Reference proteome</keyword>
<dbReference type="Proteomes" id="UP000279259">
    <property type="component" value="Unassembled WGS sequence"/>
</dbReference>
<reference evidence="2 3" key="1">
    <citation type="submission" date="2018-11" db="EMBL/GenBank/DDBJ databases">
        <title>Genome sequence of Saitozyma podzolica DSM 27192.</title>
        <authorList>
            <person name="Aliyu H."/>
            <person name="Gorte O."/>
            <person name="Ochsenreither K."/>
        </authorList>
    </citation>
    <scope>NUCLEOTIDE SEQUENCE [LARGE SCALE GENOMIC DNA]</scope>
    <source>
        <strain evidence="2 3">DSM 27192</strain>
    </source>
</reference>
<dbReference type="GO" id="GO:0005634">
    <property type="term" value="C:nucleus"/>
    <property type="evidence" value="ECO:0007669"/>
    <property type="project" value="TreeGrafter"/>
</dbReference>
<dbReference type="PANTHER" id="PTHR31644:SF1">
    <property type="entry name" value="ZN(II)2CYS6 TRANSCRIPTION FACTOR (EUROFUNG)"/>
    <property type="match status" value="1"/>
</dbReference>
<gene>
    <name evidence="2" type="ORF">EHS25_009636</name>
</gene>
<dbReference type="STRING" id="1890683.A0A427YJT7"/>
<dbReference type="PANTHER" id="PTHR31644">
    <property type="entry name" value="TRANSCRIPTIONAL ACTIVATOR ARO80-RELATED"/>
    <property type="match status" value="1"/>
</dbReference>
<dbReference type="GO" id="GO:0000981">
    <property type="term" value="F:DNA-binding transcription factor activity, RNA polymerase II-specific"/>
    <property type="evidence" value="ECO:0007669"/>
    <property type="project" value="TreeGrafter"/>
</dbReference>
<proteinExistence type="predicted"/>
<comment type="caution">
    <text evidence="2">The sequence shown here is derived from an EMBL/GenBank/DDBJ whole genome shotgun (WGS) entry which is preliminary data.</text>
</comment>
<accession>A0A427YJT7</accession>